<dbReference type="GO" id="GO:0006355">
    <property type="term" value="P:regulation of DNA-templated transcription"/>
    <property type="evidence" value="ECO:0007669"/>
    <property type="project" value="InterPro"/>
</dbReference>
<organism evidence="1 2">
    <name type="scientific">Candidatus Blackburnbacteria bacterium RIFCSPLOWO2_01_FULL_40_20</name>
    <dbReference type="NCBI Taxonomy" id="1797519"/>
    <lineage>
        <taxon>Bacteria</taxon>
        <taxon>Candidatus Blackburniibacteriota</taxon>
    </lineage>
</organism>
<dbReference type="Pfam" id="PF12441">
    <property type="entry name" value="CopG_antitoxin"/>
    <property type="match status" value="1"/>
</dbReference>
<proteinExistence type="predicted"/>
<sequence length="90" mass="10739">MKKRKSRIPKFNNYEEEAKFWDTHSFADYWDEFEEVDLVVDLHKPKDETLVLRLQKEAKDKLNRVAKKKGVTASSLARMWLTEKLRSPSL</sequence>
<reference evidence="1 2" key="1">
    <citation type="journal article" date="2016" name="Nat. Commun.">
        <title>Thousands of microbial genomes shed light on interconnected biogeochemical processes in an aquifer system.</title>
        <authorList>
            <person name="Anantharaman K."/>
            <person name="Brown C.T."/>
            <person name="Hug L.A."/>
            <person name="Sharon I."/>
            <person name="Castelle C.J."/>
            <person name="Probst A.J."/>
            <person name="Thomas B.C."/>
            <person name="Singh A."/>
            <person name="Wilkins M.J."/>
            <person name="Karaoz U."/>
            <person name="Brodie E.L."/>
            <person name="Williams K.H."/>
            <person name="Hubbard S.S."/>
            <person name="Banfield J.F."/>
        </authorList>
    </citation>
    <scope>NUCLEOTIDE SEQUENCE [LARGE SCALE GENOMIC DNA]</scope>
</reference>
<evidence type="ECO:0000313" key="1">
    <source>
        <dbReference type="EMBL" id="OGY13274.1"/>
    </source>
</evidence>
<dbReference type="Proteomes" id="UP000178659">
    <property type="component" value="Unassembled WGS sequence"/>
</dbReference>
<comment type="caution">
    <text evidence="1">The sequence shown here is derived from an EMBL/GenBank/DDBJ whole genome shotgun (WGS) entry which is preliminary data.</text>
</comment>
<dbReference type="AlphaFoldDB" id="A0A1G1VCY3"/>
<gene>
    <name evidence="1" type="ORF">A3A77_02485</name>
</gene>
<evidence type="ECO:0000313" key="2">
    <source>
        <dbReference type="Proteomes" id="UP000178659"/>
    </source>
</evidence>
<accession>A0A1G1VCY3</accession>
<protein>
    <submittedName>
        <fullName evidence="1">Uncharacterized protein</fullName>
    </submittedName>
</protein>
<dbReference type="InterPro" id="IPR010985">
    <property type="entry name" value="Ribbon_hlx_hlx"/>
</dbReference>
<name>A0A1G1VCY3_9BACT</name>
<dbReference type="InterPro" id="IPR022148">
    <property type="entry name" value="CopG_antitoxin"/>
</dbReference>
<dbReference type="SUPFAM" id="SSF47598">
    <property type="entry name" value="Ribbon-helix-helix"/>
    <property type="match status" value="1"/>
</dbReference>
<dbReference type="EMBL" id="MHCC01000017">
    <property type="protein sequence ID" value="OGY13274.1"/>
    <property type="molecule type" value="Genomic_DNA"/>
</dbReference>